<dbReference type="InterPro" id="IPR002035">
    <property type="entry name" value="VWF_A"/>
</dbReference>
<feature type="chain" id="PRO_5047231280" evidence="1">
    <location>
        <begin position="24"/>
        <end position="418"/>
    </location>
</feature>
<protein>
    <submittedName>
        <fullName evidence="3">Adventurous gliding motility lipoprotein CglB</fullName>
    </submittedName>
</protein>
<keyword evidence="4" id="KW-1185">Reference proteome</keyword>
<keyword evidence="1" id="KW-0732">Signal</keyword>
<evidence type="ECO:0000313" key="3">
    <source>
        <dbReference type="EMBL" id="QSQ20461.1"/>
    </source>
</evidence>
<dbReference type="PROSITE" id="PS50234">
    <property type="entry name" value="VWFA"/>
    <property type="match status" value="1"/>
</dbReference>
<dbReference type="InterPro" id="IPR036465">
    <property type="entry name" value="vWFA_dom_sf"/>
</dbReference>
<evidence type="ECO:0000256" key="1">
    <source>
        <dbReference type="SAM" id="SignalP"/>
    </source>
</evidence>
<feature type="signal peptide" evidence="1">
    <location>
        <begin position="1"/>
        <end position="23"/>
    </location>
</feature>
<name>A0ABX7NST5_9BACT</name>
<organism evidence="3 4">
    <name type="scientific">Pyxidicoccus parkwayensis</name>
    <dbReference type="NCBI Taxonomy" id="2813578"/>
    <lineage>
        <taxon>Bacteria</taxon>
        <taxon>Pseudomonadati</taxon>
        <taxon>Myxococcota</taxon>
        <taxon>Myxococcia</taxon>
        <taxon>Myxococcales</taxon>
        <taxon>Cystobacterineae</taxon>
        <taxon>Myxococcaceae</taxon>
        <taxon>Pyxidicoccus</taxon>
    </lineage>
</organism>
<dbReference type="EMBL" id="CP071090">
    <property type="protein sequence ID" value="QSQ20461.1"/>
    <property type="molecule type" value="Genomic_DNA"/>
</dbReference>
<reference evidence="3 4" key="1">
    <citation type="submission" date="2021-02" db="EMBL/GenBank/DDBJ databases">
        <title>De Novo genome assembly of isolated myxobacteria.</title>
        <authorList>
            <person name="Stevens D.C."/>
        </authorList>
    </citation>
    <scope>NUCLEOTIDE SEQUENCE [LARGE SCALE GENOMIC DNA]</scope>
    <source>
        <strain evidence="4">SCPEA02</strain>
    </source>
</reference>
<proteinExistence type="predicted"/>
<keyword evidence="3" id="KW-0449">Lipoprotein</keyword>
<evidence type="ECO:0000313" key="4">
    <source>
        <dbReference type="Proteomes" id="UP000662747"/>
    </source>
</evidence>
<dbReference type="Proteomes" id="UP000662747">
    <property type="component" value="Chromosome"/>
</dbReference>
<dbReference type="CDD" id="cd00198">
    <property type="entry name" value="vWFA"/>
    <property type="match status" value="1"/>
</dbReference>
<evidence type="ECO:0000259" key="2">
    <source>
        <dbReference type="PROSITE" id="PS50234"/>
    </source>
</evidence>
<dbReference type="NCBIfam" id="NF033757">
    <property type="entry name" value="gliding_CglB"/>
    <property type="match status" value="1"/>
</dbReference>
<dbReference type="RefSeq" id="WP_206722041.1">
    <property type="nucleotide sequence ID" value="NZ_CP071090.1"/>
</dbReference>
<sequence>MRTRPTLLSAVAFGACVSALAGACQVYDFERVEPLAISQTTVEEDVNVRNSKPNVMLLVDTSGSMTEPVDPSDPDCKLPDGDICFDDFPCNPAVCPTRWTELQAAAPKFLADTGSLVRFGLVTYPDTRSETGLEAFCRSASAASTSMQKDLPSADDDATLLAHANSINDILQKIPNAGAGRPRGGTPTSLSLRFVKDLPGLQDTQREQFVVLLTDGLPNCNAENVYEDDDPQCRCTQPSGCAQVGKSGCLDMDASVTAVRELAAKHITTIVIGFGSETATGNGPAVLDAMARAGGFARTCEAGETSCGPGDPCDPVTHLCQRTFYQAGNQAELAQALEDISNAVRREDPCLIKLDPSQLPSDPKLVAVYVEGERIVSGDGTWVLTDKGVLFNGAMCERILATTPESRLNIKVRAIRQR</sequence>
<dbReference type="Gene3D" id="3.40.50.410">
    <property type="entry name" value="von Willebrand factor, type A domain"/>
    <property type="match status" value="1"/>
</dbReference>
<feature type="domain" description="VWFA" evidence="2">
    <location>
        <begin position="54"/>
        <end position="340"/>
    </location>
</feature>
<accession>A0ABX7NST5</accession>
<dbReference type="SMART" id="SM00327">
    <property type="entry name" value="VWA"/>
    <property type="match status" value="1"/>
</dbReference>
<gene>
    <name evidence="3" type="primary">cglB</name>
    <name evidence="3" type="ORF">JY651_35190</name>
</gene>
<dbReference type="PROSITE" id="PS51257">
    <property type="entry name" value="PROKAR_LIPOPROTEIN"/>
    <property type="match status" value="1"/>
</dbReference>
<dbReference type="SUPFAM" id="SSF53300">
    <property type="entry name" value="vWA-like"/>
    <property type="match status" value="1"/>
</dbReference>